<dbReference type="PROSITE" id="PS50928">
    <property type="entry name" value="ABC_TM1"/>
    <property type="match status" value="1"/>
</dbReference>
<comment type="caution">
    <text evidence="10">The sequence shown here is derived from an EMBL/GenBank/DDBJ whole genome shotgun (WGS) entry which is preliminary data.</text>
</comment>
<evidence type="ECO:0000256" key="3">
    <source>
        <dbReference type="ARBA" id="ARBA00022475"/>
    </source>
</evidence>
<keyword evidence="3" id="KW-1003">Cell membrane</keyword>
<evidence type="ECO:0000256" key="5">
    <source>
        <dbReference type="ARBA" id="ARBA00022989"/>
    </source>
</evidence>
<dbReference type="KEGG" id="cbol:CGC65_11530"/>
<evidence type="ECO:0000313" key="9">
    <source>
        <dbReference type="EMBL" id="RGV73783.1"/>
    </source>
</evidence>
<feature type="transmembrane region" description="Helical" evidence="7">
    <location>
        <begin position="232"/>
        <end position="258"/>
    </location>
</feature>
<keyword evidence="5 7" id="KW-1133">Transmembrane helix</keyword>
<dbReference type="RefSeq" id="WP_002567024.1">
    <property type="nucleotide sequence ID" value="NZ_BAABXO010000001.1"/>
</dbReference>
<evidence type="ECO:0000259" key="8">
    <source>
        <dbReference type="PROSITE" id="PS50928"/>
    </source>
</evidence>
<feature type="domain" description="ABC transmembrane type-1" evidence="8">
    <location>
        <begin position="95"/>
        <end position="301"/>
    </location>
</feature>
<evidence type="ECO:0000256" key="4">
    <source>
        <dbReference type="ARBA" id="ARBA00022692"/>
    </source>
</evidence>
<dbReference type="EMBL" id="QRZM01000009">
    <property type="protein sequence ID" value="RGV73783.1"/>
    <property type="molecule type" value="Genomic_DNA"/>
</dbReference>
<feature type="transmembrane region" description="Helical" evidence="7">
    <location>
        <begin position="278"/>
        <end position="304"/>
    </location>
</feature>
<dbReference type="SUPFAM" id="SSF161098">
    <property type="entry name" value="MetI-like"/>
    <property type="match status" value="1"/>
</dbReference>
<dbReference type="Proteomes" id="UP000283975">
    <property type="component" value="Unassembled WGS sequence"/>
</dbReference>
<dbReference type="Gene3D" id="1.10.3720.10">
    <property type="entry name" value="MetI-like"/>
    <property type="match status" value="1"/>
</dbReference>
<dbReference type="GO" id="GO:0055085">
    <property type="term" value="P:transmembrane transport"/>
    <property type="evidence" value="ECO:0007669"/>
    <property type="project" value="InterPro"/>
</dbReference>
<accession>A0A414AXT6</accession>
<gene>
    <name evidence="10" type="ORF">DW839_08925</name>
    <name evidence="9" type="ORF">DWW02_20615</name>
</gene>
<evidence type="ECO:0000256" key="7">
    <source>
        <dbReference type="RuleBase" id="RU363032"/>
    </source>
</evidence>
<keyword evidence="6 7" id="KW-0472">Membrane</keyword>
<dbReference type="CDD" id="cd06261">
    <property type="entry name" value="TM_PBP2"/>
    <property type="match status" value="1"/>
</dbReference>
<name>A0A414AXT6_9FIRM</name>
<keyword evidence="4 7" id="KW-0812">Transmembrane</keyword>
<evidence type="ECO:0000313" key="11">
    <source>
        <dbReference type="Proteomes" id="UP000283975"/>
    </source>
</evidence>
<feature type="transmembrane region" description="Helical" evidence="7">
    <location>
        <begin position="134"/>
        <end position="155"/>
    </location>
</feature>
<dbReference type="GO" id="GO:0005886">
    <property type="term" value="C:plasma membrane"/>
    <property type="evidence" value="ECO:0007669"/>
    <property type="project" value="UniProtKB-SubCell"/>
</dbReference>
<evidence type="ECO:0000313" key="12">
    <source>
        <dbReference type="Proteomes" id="UP000284543"/>
    </source>
</evidence>
<dbReference type="AlphaFoldDB" id="A0A414AXT6"/>
<keyword evidence="2 7" id="KW-0813">Transport</keyword>
<evidence type="ECO:0000256" key="2">
    <source>
        <dbReference type="ARBA" id="ARBA00022448"/>
    </source>
</evidence>
<evidence type="ECO:0000256" key="6">
    <source>
        <dbReference type="ARBA" id="ARBA00023136"/>
    </source>
</evidence>
<dbReference type="PANTHER" id="PTHR43163:SF6">
    <property type="entry name" value="DIPEPTIDE TRANSPORT SYSTEM PERMEASE PROTEIN DPPB-RELATED"/>
    <property type="match status" value="1"/>
</dbReference>
<reference evidence="11 12" key="1">
    <citation type="submission" date="2018-08" db="EMBL/GenBank/DDBJ databases">
        <title>A genome reference for cultivated species of the human gut microbiota.</title>
        <authorList>
            <person name="Zou Y."/>
            <person name="Xue W."/>
            <person name="Luo G."/>
        </authorList>
    </citation>
    <scope>NUCLEOTIDE SEQUENCE [LARGE SCALE GENOMIC DNA]</scope>
    <source>
        <strain evidence="9 12">AF14-18</strain>
        <strain evidence="10 11">AM35-14</strain>
    </source>
</reference>
<feature type="transmembrane region" description="Helical" evidence="7">
    <location>
        <begin position="175"/>
        <end position="194"/>
    </location>
</feature>
<comment type="similarity">
    <text evidence="7">Belongs to the binding-protein-dependent transport system permease family.</text>
</comment>
<dbReference type="Pfam" id="PF00528">
    <property type="entry name" value="BPD_transp_1"/>
    <property type="match status" value="1"/>
</dbReference>
<dbReference type="InterPro" id="IPR035906">
    <property type="entry name" value="MetI-like_sf"/>
</dbReference>
<dbReference type="InterPro" id="IPR000515">
    <property type="entry name" value="MetI-like"/>
</dbReference>
<dbReference type="Pfam" id="PF19300">
    <property type="entry name" value="BPD_transp_1_N"/>
    <property type="match status" value="1"/>
</dbReference>
<dbReference type="PANTHER" id="PTHR43163">
    <property type="entry name" value="DIPEPTIDE TRANSPORT SYSTEM PERMEASE PROTEIN DPPB-RELATED"/>
    <property type="match status" value="1"/>
</dbReference>
<comment type="subcellular location">
    <subcellularLocation>
        <location evidence="1 7">Cell membrane</location>
        <topology evidence="1 7">Multi-pass membrane protein</topology>
    </subcellularLocation>
</comment>
<dbReference type="EMBL" id="QSHZ01000007">
    <property type="protein sequence ID" value="RHC56833.1"/>
    <property type="molecule type" value="Genomic_DNA"/>
</dbReference>
<protein>
    <submittedName>
        <fullName evidence="10">ABC transporter permease</fullName>
    </submittedName>
</protein>
<evidence type="ECO:0000313" key="10">
    <source>
        <dbReference type="EMBL" id="RHC56833.1"/>
    </source>
</evidence>
<feature type="transmembrane region" description="Helical" evidence="7">
    <location>
        <begin position="99"/>
        <end position="122"/>
    </location>
</feature>
<dbReference type="InterPro" id="IPR045621">
    <property type="entry name" value="BPD_transp_1_N"/>
</dbReference>
<feature type="transmembrane region" description="Helical" evidence="7">
    <location>
        <begin position="9"/>
        <end position="27"/>
    </location>
</feature>
<evidence type="ECO:0000256" key="1">
    <source>
        <dbReference type="ARBA" id="ARBA00004651"/>
    </source>
</evidence>
<proteinExistence type="inferred from homology"/>
<dbReference type="Proteomes" id="UP000284543">
    <property type="component" value="Unassembled WGS sequence"/>
</dbReference>
<organism evidence="10 11">
    <name type="scientific">Enterocloster bolteae</name>
    <dbReference type="NCBI Taxonomy" id="208479"/>
    <lineage>
        <taxon>Bacteria</taxon>
        <taxon>Bacillati</taxon>
        <taxon>Bacillota</taxon>
        <taxon>Clostridia</taxon>
        <taxon>Lachnospirales</taxon>
        <taxon>Lachnospiraceae</taxon>
        <taxon>Enterocloster</taxon>
    </lineage>
</organism>
<dbReference type="GeneID" id="23111686"/>
<sequence>MLRYIIKRIIFAIPVLIGATFLVFTIMDLAPGDPARIILGSNATEAALASLRDSMGLNDPFLVRYGRFILGLLHGDLGTSYRNGQAVFSLIMGRLGNTVVLATSGIVFSVIIGIPVGIISAIKQYSVLDNITMFITLFLMAVPTFWFALILVIIFSLNLGWLPSSGMQHGFPDNLISLILPTLTLGCGYAALIARTTRSSVLEVVRQDYIDMARAKGLTENAVIWKHMLKNALIPIVTVVGLNFGTLLGGSVLTESIFSWPGVGRFVVDSISYKDTPAVLGSVVTLAILFTIVNLIVDLLYAFLDPRIKSEYQSSWKRAKKK</sequence>